<evidence type="ECO:0008006" key="5">
    <source>
        <dbReference type="Google" id="ProtNLM"/>
    </source>
</evidence>
<gene>
    <name evidence="3" type="ORF">ACFFRO_29660</name>
</gene>
<reference evidence="3 4" key="1">
    <citation type="submission" date="2024-09" db="EMBL/GenBank/DDBJ databases">
        <authorList>
            <person name="Sun Q."/>
            <person name="Mori K."/>
        </authorList>
    </citation>
    <scope>NUCLEOTIDE SEQUENCE [LARGE SCALE GENOMIC DNA]</scope>
    <source>
        <strain evidence="3 4">JCM 10918</strain>
    </source>
</reference>
<feature type="transmembrane region" description="Helical" evidence="2">
    <location>
        <begin position="20"/>
        <end position="40"/>
    </location>
</feature>
<feature type="compositionally biased region" description="Low complexity" evidence="1">
    <location>
        <begin position="105"/>
        <end position="138"/>
    </location>
</feature>
<keyword evidence="2" id="KW-0472">Membrane</keyword>
<dbReference type="Proteomes" id="UP001589703">
    <property type="component" value="Unassembled WGS sequence"/>
</dbReference>
<dbReference type="EMBL" id="JBHMAR010000079">
    <property type="protein sequence ID" value="MFB9739233.1"/>
    <property type="molecule type" value="Genomic_DNA"/>
</dbReference>
<comment type="caution">
    <text evidence="3">The sequence shown here is derived from an EMBL/GenBank/DDBJ whole genome shotgun (WGS) entry which is preliminary data.</text>
</comment>
<sequence>MTSSRSRSRSRRRRRAASHIPVRVAHAVLGAAAGLMWLVLSGMTTATGPSVAIMPPGPAPSAASAAPEDDETSPADLVLPVAAVATAGVFAGYAYLRRKRRARTRTTPAARPAPAAGTSTGPAPGVAPAGGSPGATGAVLPSRPYEPALAELDRQSADALVSADDCVRTAREELSFAAGRFDAATLEPYERAVREAETELAVALRMRQRYDEGVPAEEAARRHALAGIVGRCAEAGRRLDTEADGFDALRARQDGTAAALEVAEARFRELTGRTAQAGATLAGLGERWAASATEAVVGHLEQAKDRLVFATLRLNRARQSADSGNTAGAVSCLRAAEGAIAQAEVFVGGVERLAAELDRAGELPAPVLTGAEAELAAVRAVLPPVPEQRPGDAGGAGAMAGSVPAEPDVPAPGAAGIAPDIAGVAPGELRSRVLHADAVLTSVRQELTGRRPYDPMAVLRRVVAALAPVATGRSGVLPVAARLAADSAVGAAEDFVATHRGAVGAGARTLLAAARDLLAGDGPSGAAGLPELVRADELARRARDLAEQDVRLHGTPSADAPAESDAGAAGAVLGGVLLPGGTPPAFGGPGTRARLG</sequence>
<feature type="region of interest" description="Disordered" evidence="1">
    <location>
        <begin position="51"/>
        <end position="73"/>
    </location>
</feature>
<evidence type="ECO:0000256" key="1">
    <source>
        <dbReference type="SAM" id="MobiDB-lite"/>
    </source>
</evidence>
<feature type="region of interest" description="Disordered" evidence="1">
    <location>
        <begin position="101"/>
        <end position="142"/>
    </location>
</feature>
<feature type="transmembrane region" description="Helical" evidence="2">
    <location>
        <begin position="77"/>
        <end position="96"/>
    </location>
</feature>
<keyword evidence="4" id="KW-1185">Reference proteome</keyword>
<name>A0ABV5VN22_9ACTN</name>
<dbReference type="RefSeq" id="WP_356757931.1">
    <property type="nucleotide sequence ID" value="NZ_JBHMAR010000079.1"/>
</dbReference>
<evidence type="ECO:0000313" key="4">
    <source>
        <dbReference type="Proteomes" id="UP001589703"/>
    </source>
</evidence>
<evidence type="ECO:0000256" key="2">
    <source>
        <dbReference type="SAM" id="Phobius"/>
    </source>
</evidence>
<proteinExistence type="predicted"/>
<keyword evidence="2" id="KW-0812">Transmembrane</keyword>
<accession>A0ABV5VN22</accession>
<organism evidence="3 4">
    <name type="scientific">Streptomyces thermocoprophilus</name>
    <dbReference type="NCBI Taxonomy" id="78356"/>
    <lineage>
        <taxon>Bacteria</taxon>
        <taxon>Bacillati</taxon>
        <taxon>Actinomycetota</taxon>
        <taxon>Actinomycetes</taxon>
        <taxon>Kitasatosporales</taxon>
        <taxon>Streptomycetaceae</taxon>
        <taxon>Streptomyces</taxon>
    </lineage>
</organism>
<evidence type="ECO:0000313" key="3">
    <source>
        <dbReference type="EMBL" id="MFB9739233.1"/>
    </source>
</evidence>
<keyword evidence="2" id="KW-1133">Transmembrane helix</keyword>
<protein>
    <recommendedName>
        <fullName evidence="5">TPM domain-containing protein</fullName>
    </recommendedName>
</protein>